<dbReference type="EMBL" id="BSYR01000024">
    <property type="protein sequence ID" value="GMI90497.1"/>
    <property type="molecule type" value="Genomic_DNA"/>
</dbReference>
<evidence type="ECO:0000313" key="3">
    <source>
        <dbReference type="Proteomes" id="UP001165190"/>
    </source>
</evidence>
<comment type="caution">
    <text evidence="2">The sequence shown here is derived from an EMBL/GenBank/DDBJ whole genome shotgun (WGS) entry which is preliminary data.</text>
</comment>
<dbReference type="AlphaFoldDB" id="A0A9W7M5C5"/>
<reference evidence="2" key="1">
    <citation type="submission" date="2023-05" db="EMBL/GenBank/DDBJ databases">
        <title>Genome and transcriptome analyses reveal genes involved in the formation of fine ridges on petal epidermal cells in Hibiscus trionum.</title>
        <authorList>
            <person name="Koshimizu S."/>
            <person name="Masuda S."/>
            <person name="Ishii T."/>
            <person name="Shirasu K."/>
            <person name="Hoshino A."/>
            <person name="Arita M."/>
        </authorList>
    </citation>
    <scope>NUCLEOTIDE SEQUENCE</scope>
    <source>
        <strain evidence="2">Hamamatsu line</strain>
    </source>
</reference>
<gene>
    <name evidence="2" type="ORF">HRI_002719000</name>
</gene>
<organism evidence="2 3">
    <name type="scientific">Hibiscus trionum</name>
    <name type="common">Flower of an hour</name>
    <dbReference type="NCBI Taxonomy" id="183268"/>
    <lineage>
        <taxon>Eukaryota</taxon>
        <taxon>Viridiplantae</taxon>
        <taxon>Streptophyta</taxon>
        <taxon>Embryophyta</taxon>
        <taxon>Tracheophyta</taxon>
        <taxon>Spermatophyta</taxon>
        <taxon>Magnoliopsida</taxon>
        <taxon>eudicotyledons</taxon>
        <taxon>Gunneridae</taxon>
        <taxon>Pentapetalae</taxon>
        <taxon>rosids</taxon>
        <taxon>malvids</taxon>
        <taxon>Malvales</taxon>
        <taxon>Malvaceae</taxon>
        <taxon>Malvoideae</taxon>
        <taxon>Hibiscus</taxon>
    </lineage>
</organism>
<evidence type="ECO:0000259" key="1">
    <source>
        <dbReference type="Pfam" id="PF25089"/>
    </source>
</evidence>
<dbReference type="InterPro" id="IPR056706">
    <property type="entry name" value="DUF7804"/>
</dbReference>
<proteinExistence type="predicted"/>
<name>A0A9W7M5C5_HIBTR</name>
<feature type="domain" description="DUF7804" evidence="1">
    <location>
        <begin position="79"/>
        <end position="140"/>
    </location>
</feature>
<evidence type="ECO:0000313" key="2">
    <source>
        <dbReference type="EMBL" id="GMI90497.1"/>
    </source>
</evidence>
<dbReference type="OrthoDB" id="2013011at2759"/>
<dbReference type="PANTHER" id="PTHR35127:SF1">
    <property type="entry name" value="GENOME ASSEMBLY, CHROMOSOME: A10"/>
    <property type="match status" value="1"/>
</dbReference>
<accession>A0A9W7M5C5</accession>
<sequence length="201" mass="22657">MAVVGGVCCGGDACMKRHDSFNLFNFQKPNVRPRRFMASNPQPSSKPIKPKIPAAASKMISLHQPLATKQEKKKHNELLYEEIDEWMRDSVAEIVKKLPESPLLVHVFSDVKNNTTKIRAEEEKWVLVRHRWEKGESPMPGVDFGRTNRAAGGGVGVEGMGDSGSGNWSCWFSMLSIEDQETAFSQLKSCWLFQETFQENN</sequence>
<dbReference type="Proteomes" id="UP001165190">
    <property type="component" value="Unassembled WGS sequence"/>
</dbReference>
<protein>
    <recommendedName>
        <fullName evidence="1">DUF7804 domain-containing protein</fullName>
    </recommendedName>
</protein>
<dbReference type="PANTHER" id="PTHR35127">
    <property type="entry name" value="OS03G0736900 PROTEIN"/>
    <property type="match status" value="1"/>
</dbReference>
<dbReference type="Pfam" id="PF25089">
    <property type="entry name" value="DUF7804"/>
    <property type="match status" value="1"/>
</dbReference>
<keyword evidence="3" id="KW-1185">Reference proteome</keyword>